<dbReference type="HOGENOM" id="CLU_2090488_0_0_1"/>
<dbReference type="KEGG" id="mlr:MELLADRAFT_118536"/>
<dbReference type="OrthoDB" id="298939at2759"/>
<accession>F4SAA1</accession>
<protein>
    <recommendedName>
        <fullName evidence="4">Arrestin-like N-terminal domain-containing protein</fullName>
    </recommendedName>
</protein>
<dbReference type="AlphaFoldDB" id="F4SAA1"/>
<reference evidence="3" key="1">
    <citation type="journal article" date="2011" name="Proc. Natl. Acad. Sci. U.S.A.">
        <title>Obligate biotrophy features unraveled by the genomic analysis of rust fungi.</title>
        <authorList>
            <person name="Duplessis S."/>
            <person name="Cuomo C.A."/>
            <person name="Lin Y.-C."/>
            <person name="Aerts A."/>
            <person name="Tisserant E."/>
            <person name="Veneault-Fourrey C."/>
            <person name="Joly D.L."/>
            <person name="Hacquard S."/>
            <person name="Amselem J."/>
            <person name="Cantarel B.L."/>
            <person name="Chiu R."/>
            <person name="Coutinho P.M."/>
            <person name="Feau N."/>
            <person name="Field M."/>
            <person name="Frey P."/>
            <person name="Gelhaye E."/>
            <person name="Goldberg J."/>
            <person name="Grabherr M.G."/>
            <person name="Kodira C.D."/>
            <person name="Kohler A."/>
            <person name="Kuees U."/>
            <person name="Lindquist E.A."/>
            <person name="Lucas S.M."/>
            <person name="Mago R."/>
            <person name="Mauceli E."/>
            <person name="Morin E."/>
            <person name="Murat C."/>
            <person name="Pangilinan J.L."/>
            <person name="Park R."/>
            <person name="Pearson M."/>
            <person name="Quesneville H."/>
            <person name="Rouhier N."/>
            <person name="Sakthikumar S."/>
            <person name="Salamov A.A."/>
            <person name="Schmutz J."/>
            <person name="Selles B."/>
            <person name="Shapiro H."/>
            <person name="Tanguay P."/>
            <person name="Tuskan G.A."/>
            <person name="Henrissat B."/>
            <person name="Van de Peer Y."/>
            <person name="Rouze P."/>
            <person name="Ellis J.G."/>
            <person name="Dodds P.N."/>
            <person name="Schein J.E."/>
            <person name="Zhong S."/>
            <person name="Hamelin R.C."/>
            <person name="Grigoriev I.V."/>
            <person name="Szabo L.J."/>
            <person name="Martin F."/>
        </authorList>
    </citation>
    <scope>NUCLEOTIDE SEQUENCE [LARGE SCALE GENOMIC DNA]</scope>
    <source>
        <strain evidence="3">98AG31 / pathotype 3-4-7</strain>
    </source>
</reference>
<dbReference type="eggNOG" id="ENOG502RKAN">
    <property type="taxonomic scope" value="Eukaryota"/>
</dbReference>
<dbReference type="VEuPathDB" id="FungiDB:MELLADRAFT_118536"/>
<evidence type="ECO:0000256" key="1">
    <source>
        <dbReference type="SAM" id="MobiDB-lite"/>
    </source>
</evidence>
<gene>
    <name evidence="2" type="ORF">MELLADRAFT_118536</name>
</gene>
<proteinExistence type="predicted"/>
<dbReference type="Proteomes" id="UP000001072">
    <property type="component" value="Unassembled WGS sequence"/>
</dbReference>
<dbReference type="GeneID" id="18926240"/>
<evidence type="ECO:0000313" key="3">
    <source>
        <dbReference type="Proteomes" id="UP000001072"/>
    </source>
</evidence>
<keyword evidence="3" id="KW-1185">Reference proteome</keyword>
<organism evidence="3">
    <name type="scientific">Melampsora larici-populina (strain 98AG31 / pathotype 3-4-7)</name>
    <name type="common">Poplar leaf rust fungus</name>
    <dbReference type="NCBI Taxonomy" id="747676"/>
    <lineage>
        <taxon>Eukaryota</taxon>
        <taxon>Fungi</taxon>
        <taxon>Dikarya</taxon>
        <taxon>Basidiomycota</taxon>
        <taxon>Pucciniomycotina</taxon>
        <taxon>Pucciniomycetes</taxon>
        <taxon>Pucciniales</taxon>
        <taxon>Melampsoraceae</taxon>
        <taxon>Melampsora</taxon>
    </lineage>
</organism>
<dbReference type="InParanoid" id="F4SAA1"/>
<evidence type="ECO:0000313" key="2">
    <source>
        <dbReference type="EMBL" id="EGF98414.1"/>
    </source>
</evidence>
<feature type="region of interest" description="Disordered" evidence="1">
    <location>
        <begin position="1"/>
        <end position="21"/>
    </location>
</feature>
<feature type="non-terminal residue" evidence="2">
    <location>
        <position position="117"/>
    </location>
</feature>
<name>F4SAA1_MELLP</name>
<evidence type="ECO:0008006" key="4">
    <source>
        <dbReference type="Google" id="ProtNLM"/>
    </source>
</evidence>
<dbReference type="RefSeq" id="XP_007418316.1">
    <property type="nucleotide sequence ID" value="XM_007418254.1"/>
</dbReference>
<sequence length="117" mass="12475">MVNSSKRSHSPPLPPNATYHHPSITLTVLPSANRFVAGSKLTGMLEVSCKDQNKVALGQLAIEFLGIEELKLRDHSAQTSIHGPHKCLFQGPSLPPSNAVATSEAPIAGHCYKALRG</sequence>
<dbReference type="EMBL" id="GL883176">
    <property type="protein sequence ID" value="EGF98414.1"/>
    <property type="molecule type" value="Genomic_DNA"/>
</dbReference>